<dbReference type="AlphaFoldDB" id="A0A8X6I8R8"/>
<reference evidence="1" key="1">
    <citation type="submission" date="2020-07" db="EMBL/GenBank/DDBJ databases">
        <title>Multicomponent nature underlies the extraordinary mechanical properties of spider dragline silk.</title>
        <authorList>
            <person name="Kono N."/>
            <person name="Nakamura H."/>
            <person name="Mori M."/>
            <person name="Yoshida Y."/>
            <person name="Ohtoshi R."/>
            <person name="Malay A.D."/>
            <person name="Moran D.A.P."/>
            <person name="Tomita M."/>
            <person name="Numata K."/>
            <person name="Arakawa K."/>
        </authorList>
    </citation>
    <scope>NUCLEOTIDE SEQUENCE</scope>
</reference>
<keyword evidence="2" id="KW-1185">Reference proteome</keyword>
<sequence length="101" mass="11760">MFTEPQRRLPAGVNERNLRNDIRRLFHPLPDTGFQNGKDFAFFFSNEIEKNIRKKSNNIQKGCGVEICLRTMPQQFTSCSCRRAWHSFPTSASSELRPIEL</sequence>
<comment type="caution">
    <text evidence="1">The sequence shown here is derived from an EMBL/GenBank/DDBJ whole genome shotgun (WGS) entry which is preliminary data.</text>
</comment>
<accession>A0A8X6I8R8</accession>
<name>A0A8X6I8R8_TRICU</name>
<evidence type="ECO:0000313" key="2">
    <source>
        <dbReference type="Proteomes" id="UP000887116"/>
    </source>
</evidence>
<protein>
    <submittedName>
        <fullName evidence="1">Uncharacterized protein</fullName>
    </submittedName>
</protein>
<evidence type="ECO:0000313" key="1">
    <source>
        <dbReference type="EMBL" id="GFR00225.1"/>
    </source>
</evidence>
<dbReference type="OrthoDB" id="10453343at2759"/>
<proteinExistence type="predicted"/>
<organism evidence="1 2">
    <name type="scientific">Trichonephila clavata</name>
    <name type="common">Joro spider</name>
    <name type="synonym">Nephila clavata</name>
    <dbReference type="NCBI Taxonomy" id="2740835"/>
    <lineage>
        <taxon>Eukaryota</taxon>
        <taxon>Metazoa</taxon>
        <taxon>Ecdysozoa</taxon>
        <taxon>Arthropoda</taxon>
        <taxon>Chelicerata</taxon>
        <taxon>Arachnida</taxon>
        <taxon>Araneae</taxon>
        <taxon>Araneomorphae</taxon>
        <taxon>Entelegynae</taxon>
        <taxon>Araneoidea</taxon>
        <taxon>Nephilidae</taxon>
        <taxon>Trichonephila</taxon>
    </lineage>
</organism>
<dbReference type="Proteomes" id="UP000887116">
    <property type="component" value="Unassembled WGS sequence"/>
</dbReference>
<gene>
    <name evidence="1" type="ORF">TNCT_683031</name>
</gene>
<dbReference type="EMBL" id="BMAO01034966">
    <property type="protein sequence ID" value="GFR00225.1"/>
    <property type="molecule type" value="Genomic_DNA"/>
</dbReference>